<comment type="caution">
    <text evidence="1">The sequence shown here is derived from an EMBL/GenBank/DDBJ whole genome shotgun (WGS) entry which is preliminary data.</text>
</comment>
<dbReference type="EMBL" id="JAHQIW010007476">
    <property type="protein sequence ID" value="KAJ1374641.1"/>
    <property type="molecule type" value="Genomic_DNA"/>
</dbReference>
<name>A0AAD5REI1_PARTN</name>
<gene>
    <name evidence="1" type="ORF">KIN20_037372</name>
</gene>
<sequence>MGNFWSKADPGEPEHYEEINKLRVADRAKWKYFNKKVEELEVVAQSDISTVRMKSNSDGKRKNVNTNDSAMSNTRMQALSPRVDGLQVAKLVAIPTVNEHTDIKNVSRTQPAVKRGKKEVLD</sequence>
<protein>
    <submittedName>
        <fullName evidence="1">Uncharacterized protein</fullName>
    </submittedName>
</protein>
<evidence type="ECO:0000313" key="1">
    <source>
        <dbReference type="EMBL" id="KAJ1374641.1"/>
    </source>
</evidence>
<dbReference type="AlphaFoldDB" id="A0AAD5REI1"/>
<accession>A0AAD5REI1</accession>
<organism evidence="1 2">
    <name type="scientific">Parelaphostrongylus tenuis</name>
    <name type="common">Meningeal worm</name>
    <dbReference type="NCBI Taxonomy" id="148309"/>
    <lineage>
        <taxon>Eukaryota</taxon>
        <taxon>Metazoa</taxon>
        <taxon>Ecdysozoa</taxon>
        <taxon>Nematoda</taxon>
        <taxon>Chromadorea</taxon>
        <taxon>Rhabditida</taxon>
        <taxon>Rhabditina</taxon>
        <taxon>Rhabditomorpha</taxon>
        <taxon>Strongyloidea</taxon>
        <taxon>Metastrongylidae</taxon>
        <taxon>Parelaphostrongylus</taxon>
    </lineage>
</organism>
<reference evidence="1" key="1">
    <citation type="submission" date="2021-06" db="EMBL/GenBank/DDBJ databases">
        <title>Parelaphostrongylus tenuis whole genome reference sequence.</title>
        <authorList>
            <person name="Garwood T.J."/>
            <person name="Larsen P.A."/>
            <person name="Fountain-Jones N.M."/>
            <person name="Garbe J.R."/>
            <person name="Macchietto M.G."/>
            <person name="Kania S.A."/>
            <person name="Gerhold R.W."/>
            <person name="Richards J.E."/>
            <person name="Wolf T.M."/>
        </authorList>
    </citation>
    <scope>NUCLEOTIDE SEQUENCE</scope>
    <source>
        <strain evidence="1">MNPRO001-30</strain>
        <tissue evidence="1">Meninges</tissue>
    </source>
</reference>
<proteinExistence type="predicted"/>
<keyword evidence="2" id="KW-1185">Reference proteome</keyword>
<dbReference type="Proteomes" id="UP001196413">
    <property type="component" value="Unassembled WGS sequence"/>
</dbReference>
<evidence type="ECO:0000313" key="2">
    <source>
        <dbReference type="Proteomes" id="UP001196413"/>
    </source>
</evidence>